<evidence type="ECO:0000313" key="6">
    <source>
        <dbReference type="EMBL" id="KAJ7772735.1"/>
    </source>
</evidence>
<evidence type="ECO:0000313" key="7">
    <source>
        <dbReference type="Proteomes" id="UP001215280"/>
    </source>
</evidence>
<accession>A0AAD7NS10</accession>
<dbReference type="GO" id="GO:0008270">
    <property type="term" value="F:zinc ion binding"/>
    <property type="evidence" value="ECO:0007669"/>
    <property type="project" value="UniProtKB-KW"/>
</dbReference>
<keyword evidence="2 4" id="KW-0863">Zinc-finger</keyword>
<dbReference type="EMBL" id="JARJLG010000019">
    <property type="protein sequence ID" value="KAJ7772735.1"/>
    <property type="molecule type" value="Genomic_DNA"/>
</dbReference>
<sequence length="561" mass="63092">MPRIPSAQAIALEVDRLSIHQRQKKLPSTFLTSFSVKQRLGDLSVDRLPTEPSIDEICTKPLTDAELTAVKLANDALLLFSRLTYLVDHNGPSLRSMMLHVWDAGVWKWMLFLYNFGVDLNDTIANQDRPLSITRQVITVGIVDALVGCAESVPLGKRLTLTPDILALIGRLWVEDLEIPGRPNMVHKELTFTMYHIMNDATDGSVLSTLVHAVDGGAMTIMQAATNRFRQLASCTPIDASSISSQASFIDSITKNPMLRDAMHEVETISVTLRAIDALTSQVRGPKAIEACIDLILIPHLLSGTSIKPLIQAINKGLLRSLYNARMAFLRDEDCGGAIEDIIIQVVGPSLAFRSVLHAVERSENKTSVFVRSLAAGTELHEWETLLDVYREMIELRRELDEEYKPCGRKTCSTRDSDLNVKMHRCAKCQYRRYCSRDCQQQDWPEHKHHCRKESDREIYPVSDREFARVAAEFEVTKNLESLCQRIQKNPVLKTSTEDLTFQVDFSTLDRNISIGISPVVSQGPERLAIIYAKVKSGREDLRSLGLVTPWDELRANLWAK</sequence>
<organism evidence="6 7">
    <name type="scientific">Mycena maculata</name>
    <dbReference type="NCBI Taxonomy" id="230809"/>
    <lineage>
        <taxon>Eukaryota</taxon>
        <taxon>Fungi</taxon>
        <taxon>Dikarya</taxon>
        <taxon>Basidiomycota</taxon>
        <taxon>Agaricomycotina</taxon>
        <taxon>Agaricomycetes</taxon>
        <taxon>Agaricomycetidae</taxon>
        <taxon>Agaricales</taxon>
        <taxon>Marasmiineae</taxon>
        <taxon>Mycenaceae</taxon>
        <taxon>Mycena</taxon>
    </lineage>
</organism>
<comment type="caution">
    <text evidence="6">The sequence shown here is derived from an EMBL/GenBank/DDBJ whole genome shotgun (WGS) entry which is preliminary data.</text>
</comment>
<protein>
    <recommendedName>
        <fullName evidence="5">MYND-type domain-containing protein</fullName>
    </recommendedName>
</protein>
<dbReference type="Pfam" id="PF01753">
    <property type="entry name" value="zf-MYND"/>
    <property type="match status" value="1"/>
</dbReference>
<proteinExistence type="predicted"/>
<keyword evidence="3" id="KW-0862">Zinc</keyword>
<reference evidence="6" key="1">
    <citation type="submission" date="2023-03" db="EMBL/GenBank/DDBJ databases">
        <title>Massive genome expansion in bonnet fungi (Mycena s.s.) driven by repeated elements and novel gene families across ecological guilds.</title>
        <authorList>
            <consortium name="Lawrence Berkeley National Laboratory"/>
            <person name="Harder C.B."/>
            <person name="Miyauchi S."/>
            <person name="Viragh M."/>
            <person name="Kuo A."/>
            <person name="Thoen E."/>
            <person name="Andreopoulos B."/>
            <person name="Lu D."/>
            <person name="Skrede I."/>
            <person name="Drula E."/>
            <person name="Henrissat B."/>
            <person name="Morin E."/>
            <person name="Kohler A."/>
            <person name="Barry K."/>
            <person name="LaButti K."/>
            <person name="Morin E."/>
            <person name="Salamov A."/>
            <person name="Lipzen A."/>
            <person name="Mereny Z."/>
            <person name="Hegedus B."/>
            <person name="Baldrian P."/>
            <person name="Stursova M."/>
            <person name="Weitz H."/>
            <person name="Taylor A."/>
            <person name="Grigoriev I.V."/>
            <person name="Nagy L.G."/>
            <person name="Martin F."/>
            <person name="Kauserud H."/>
        </authorList>
    </citation>
    <scope>NUCLEOTIDE SEQUENCE</scope>
    <source>
        <strain evidence="6">CBHHK188m</strain>
    </source>
</reference>
<feature type="domain" description="MYND-type" evidence="5">
    <location>
        <begin position="409"/>
        <end position="451"/>
    </location>
</feature>
<dbReference type="Proteomes" id="UP001215280">
    <property type="component" value="Unassembled WGS sequence"/>
</dbReference>
<evidence type="ECO:0000256" key="2">
    <source>
        <dbReference type="ARBA" id="ARBA00022771"/>
    </source>
</evidence>
<keyword evidence="7" id="KW-1185">Reference proteome</keyword>
<evidence type="ECO:0000259" key="5">
    <source>
        <dbReference type="PROSITE" id="PS50865"/>
    </source>
</evidence>
<dbReference type="SUPFAM" id="SSF144232">
    <property type="entry name" value="HIT/MYND zinc finger-like"/>
    <property type="match status" value="1"/>
</dbReference>
<dbReference type="InterPro" id="IPR002893">
    <property type="entry name" value="Znf_MYND"/>
</dbReference>
<keyword evidence="1" id="KW-0479">Metal-binding</keyword>
<evidence type="ECO:0000256" key="3">
    <source>
        <dbReference type="ARBA" id="ARBA00022833"/>
    </source>
</evidence>
<evidence type="ECO:0000256" key="1">
    <source>
        <dbReference type="ARBA" id="ARBA00022723"/>
    </source>
</evidence>
<dbReference type="Gene3D" id="6.10.140.2220">
    <property type="match status" value="1"/>
</dbReference>
<name>A0AAD7NS10_9AGAR</name>
<gene>
    <name evidence="6" type="ORF">DFH07DRAFT_1057502</name>
</gene>
<dbReference type="AlphaFoldDB" id="A0AAD7NS10"/>
<evidence type="ECO:0000256" key="4">
    <source>
        <dbReference type="PROSITE-ProRule" id="PRU00134"/>
    </source>
</evidence>
<dbReference type="PROSITE" id="PS50865">
    <property type="entry name" value="ZF_MYND_2"/>
    <property type="match status" value="1"/>
</dbReference>